<evidence type="ECO:0000313" key="2">
    <source>
        <dbReference type="EMBL" id="CAH1445470.1"/>
    </source>
</evidence>
<feature type="chain" id="PRO_5043347628" evidence="1">
    <location>
        <begin position="25"/>
        <end position="99"/>
    </location>
</feature>
<reference evidence="2 3" key="1">
    <citation type="submission" date="2022-01" db="EMBL/GenBank/DDBJ databases">
        <authorList>
            <person name="Xiong W."/>
            <person name="Schranz E."/>
        </authorList>
    </citation>
    <scope>NUCLEOTIDE SEQUENCE [LARGE SCALE GENOMIC DNA]</scope>
</reference>
<evidence type="ECO:0000256" key="1">
    <source>
        <dbReference type="SAM" id="SignalP"/>
    </source>
</evidence>
<accession>A0AAU9P793</accession>
<proteinExistence type="predicted"/>
<comment type="caution">
    <text evidence="2">The sequence shown here is derived from an EMBL/GenBank/DDBJ whole genome shotgun (WGS) entry which is preliminary data.</text>
</comment>
<keyword evidence="3" id="KW-1185">Reference proteome</keyword>
<organism evidence="2 3">
    <name type="scientific">Lactuca virosa</name>
    <dbReference type="NCBI Taxonomy" id="75947"/>
    <lineage>
        <taxon>Eukaryota</taxon>
        <taxon>Viridiplantae</taxon>
        <taxon>Streptophyta</taxon>
        <taxon>Embryophyta</taxon>
        <taxon>Tracheophyta</taxon>
        <taxon>Spermatophyta</taxon>
        <taxon>Magnoliopsida</taxon>
        <taxon>eudicotyledons</taxon>
        <taxon>Gunneridae</taxon>
        <taxon>Pentapetalae</taxon>
        <taxon>asterids</taxon>
        <taxon>campanulids</taxon>
        <taxon>Asterales</taxon>
        <taxon>Asteraceae</taxon>
        <taxon>Cichorioideae</taxon>
        <taxon>Cichorieae</taxon>
        <taxon>Lactucinae</taxon>
        <taxon>Lactuca</taxon>
    </lineage>
</organism>
<dbReference type="Proteomes" id="UP001157418">
    <property type="component" value="Unassembled WGS sequence"/>
</dbReference>
<feature type="signal peptide" evidence="1">
    <location>
        <begin position="1"/>
        <end position="24"/>
    </location>
</feature>
<name>A0AAU9P793_9ASTR</name>
<dbReference type="EMBL" id="CAKMRJ010005523">
    <property type="protein sequence ID" value="CAH1445470.1"/>
    <property type="molecule type" value="Genomic_DNA"/>
</dbReference>
<sequence>MAKLASFFLVFIVVISVGASTVNGQHRCTEKELLSYRVEGQYPTFCIRATSDSRQFSFNRDGSQQNRWILSKMKLPRLWFEVGDLQREGSIGSGYGVLR</sequence>
<gene>
    <name evidence="2" type="ORF">LVIROSA_LOCUS31229</name>
</gene>
<evidence type="ECO:0000313" key="3">
    <source>
        <dbReference type="Proteomes" id="UP001157418"/>
    </source>
</evidence>
<protein>
    <submittedName>
        <fullName evidence="2">Uncharacterized protein</fullName>
    </submittedName>
</protein>
<keyword evidence="1" id="KW-0732">Signal</keyword>
<dbReference type="AlphaFoldDB" id="A0AAU9P793"/>